<feature type="transmembrane region" description="Helical" evidence="7">
    <location>
        <begin position="85"/>
        <end position="102"/>
    </location>
</feature>
<name>X0QHD5_9LACO</name>
<dbReference type="STRING" id="1423743.FD41_GL000098"/>
<dbReference type="InterPro" id="IPR002656">
    <property type="entry name" value="Acyl_transf_3_dom"/>
</dbReference>
<feature type="transmembrane region" description="Helical" evidence="7">
    <location>
        <begin position="327"/>
        <end position="353"/>
    </location>
</feature>
<keyword evidence="6 7" id="KW-0472">Membrane</keyword>
<dbReference type="PANTHER" id="PTHR40074">
    <property type="entry name" value="O-ACETYLTRANSFERASE WECH"/>
    <property type="match status" value="1"/>
</dbReference>
<evidence type="ECO:0000313" key="10">
    <source>
        <dbReference type="EMBL" id="KRM08599.1"/>
    </source>
</evidence>
<comment type="caution">
    <text evidence="9">The sequence shown here is derived from an EMBL/GenBank/DDBJ whole genome shotgun (WGS) entry which is preliminary data.</text>
</comment>
<feature type="transmembrane region" description="Helical" evidence="7">
    <location>
        <begin position="131"/>
        <end position="150"/>
    </location>
</feature>
<dbReference type="Proteomes" id="UP000019488">
    <property type="component" value="Unassembled WGS sequence"/>
</dbReference>
<reference evidence="10 12" key="2">
    <citation type="journal article" date="2015" name="Genome Announc.">
        <title>Expanding the biotechnology potential of lactobacilli through comparative genomics of 213 strains and associated genera.</title>
        <authorList>
            <person name="Sun Z."/>
            <person name="Harris H.M."/>
            <person name="McCann A."/>
            <person name="Guo C."/>
            <person name="Argimon S."/>
            <person name="Zhang W."/>
            <person name="Yang X."/>
            <person name="Jeffery I.B."/>
            <person name="Cooney J.C."/>
            <person name="Kagawa T.F."/>
            <person name="Liu W."/>
            <person name="Song Y."/>
            <person name="Salvetti E."/>
            <person name="Wrobel A."/>
            <person name="Rasinkangas P."/>
            <person name="Parkhill J."/>
            <person name="Rea M.C."/>
            <person name="O'Sullivan O."/>
            <person name="Ritari J."/>
            <person name="Douillard F.P."/>
            <person name="Paul Ross R."/>
            <person name="Yang R."/>
            <person name="Briner A.E."/>
            <person name="Felis G.E."/>
            <person name="de Vos W.M."/>
            <person name="Barrangou R."/>
            <person name="Klaenhammer T.R."/>
            <person name="Caufield P.W."/>
            <person name="Cui Y."/>
            <person name="Zhang H."/>
            <person name="O'Toole P.W."/>
        </authorList>
    </citation>
    <scope>NUCLEOTIDE SEQUENCE [LARGE SCALE GENOMIC DNA]</scope>
    <source>
        <strain evidence="10 12">DSM 18382</strain>
    </source>
</reference>
<evidence type="ECO:0000313" key="12">
    <source>
        <dbReference type="Proteomes" id="UP000051966"/>
    </source>
</evidence>
<evidence type="ECO:0000256" key="6">
    <source>
        <dbReference type="ARBA" id="ARBA00023136"/>
    </source>
</evidence>
<keyword evidence="3" id="KW-1003">Cell membrane</keyword>
<dbReference type="EMBL" id="BAKI01000061">
    <property type="protein sequence ID" value="GAF38005.1"/>
    <property type="molecule type" value="Genomic_DNA"/>
</dbReference>
<proteinExistence type="inferred from homology"/>
<feature type="transmembrane region" description="Helical" evidence="7">
    <location>
        <begin position="225"/>
        <end position="243"/>
    </location>
</feature>
<evidence type="ECO:0000256" key="5">
    <source>
        <dbReference type="ARBA" id="ARBA00022989"/>
    </source>
</evidence>
<dbReference type="EMBL" id="AZFY01000077">
    <property type="protein sequence ID" value="KRM08599.1"/>
    <property type="molecule type" value="Genomic_DNA"/>
</dbReference>
<dbReference type="PANTHER" id="PTHR40074:SF2">
    <property type="entry name" value="O-ACETYLTRANSFERASE WECH"/>
    <property type="match status" value="1"/>
</dbReference>
<feature type="transmembrane region" description="Helical" evidence="7">
    <location>
        <begin position="191"/>
        <end position="213"/>
    </location>
</feature>
<feature type="transmembrane region" description="Helical" evidence="7">
    <location>
        <begin position="44"/>
        <end position="64"/>
    </location>
</feature>
<feature type="domain" description="Acyltransferase 3" evidence="8">
    <location>
        <begin position="12"/>
        <end position="342"/>
    </location>
</feature>
<protein>
    <submittedName>
        <fullName evidence="9">Integral membrane protein</fullName>
    </submittedName>
</protein>
<evidence type="ECO:0000256" key="7">
    <source>
        <dbReference type="SAM" id="Phobius"/>
    </source>
</evidence>
<evidence type="ECO:0000313" key="9">
    <source>
        <dbReference type="EMBL" id="GAF38005.1"/>
    </source>
</evidence>
<feature type="transmembrane region" description="Helical" evidence="7">
    <location>
        <begin position="12"/>
        <end position="32"/>
    </location>
</feature>
<reference evidence="9" key="1">
    <citation type="journal article" date="2014" name="Genome Announc.">
        <title>Draft Genome Sequences of Two Lactobacillus Strains, L. farraginis JCM 14108T and L. composti JCM 14202T, Isolated from Compost of Distilled Shochu Residue.</title>
        <authorList>
            <person name="Yuki M."/>
            <person name="Oshima K."/>
            <person name="Suda W."/>
            <person name="Kitahara M."/>
            <person name="Kitamura K."/>
            <person name="Iida T."/>
            <person name="Hattori M."/>
            <person name="Ohkuma M."/>
        </authorList>
    </citation>
    <scope>NUCLEOTIDE SEQUENCE [LARGE SCALE GENOMIC DNA]</scope>
    <source>
        <strain evidence="9">JCM 14108</strain>
    </source>
</reference>
<organism evidence="9 11">
    <name type="scientific">Lentilactobacillus farraginis DSM 18382 = JCM 14108</name>
    <dbReference type="NCBI Taxonomy" id="1423743"/>
    <lineage>
        <taxon>Bacteria</taxon>
        <taxon>Bacillati</taxon>
        <taxon>Bacillota</taxon>
        <taxon>Bacilli</taxon>
        <taxon>Lactobacillales</taxon>
        <taxon>Lactobacillaceae</taxon>
        <taxon>Lentilactobacillus</taxon>
    </lineage>
</organism>
<feature type="transmembrane region" description="Helical" evidence="7">
    <location>
        <begin position="295"/>
        <end position="315"/>
    </location>
</feature>
<dbReference type="GO" id="GO:0016413">
    <property type="term" value="F:O-acetyltransferase activity"/>
    <property type="evidence" value="ECO:0007669"/>
    <property type="project" value="TreeGrafter"/>
</dbReference>
<dbReference type="OrthoDB" id="569695at2"/>
<accession>X0QHD5</accession>
<comment type="subcellular location">
    <subcellularLocation>
        <location evidence="1">Cell membrane</location>
        <topology evidence="1">Multi-pass membrane protein</topology>
    </subcellularLocation>
</comment>
<dbReference type="GO" id="GO:0005886">
    <property type="term" value="C:plasma membrane"/>
    <property type="evidence" value="ECO:0007669"/>
    <property type="project" value="UniProtKB-SubCell"/>
</dbReference>
<evidence type="ECO:0000259" key="8">
    <source>
        <dbReference type="Pfam" id="PF01757"/>
    </source>
</evidence>
<evidence type="ECO:0000256" key="1">
    <source>
        <dbReference type="ARBA" id="ARBA00004651"/>
    </source>
</evidence>
<evidence type="ECO:0000256" key="3">
    <source>
        <dbReference type="ARBA" id="ARBA00022475"/>
    </source>
</evidence>
<feature type="transmembrane region" description="Helical" evidence="7">
    <location>
        <begin position="263"/>
        <end position="283"/>
    </location>
</feature>
<keyword evidence="5 7" id="KW-1133">Transmembrane helix</keyword>
<dbReference type="AlphaFoldDB" id="X0QHD5"/>
<dbReference type="Proteomes" id="UP000051966">
    <property type="component" value="Unassembled WGS sequence"/>
</dbReference>
<gene>
    <name evidence="10" type="ORF">FD41_GL000098</name>
    <name evidence="9" type="ORF">JCM14108_3098</name>
</gene>
<dbReference type="Pfam" id="PF01757">
    <property type="entry name" value="Acyl_transf_3"/>
    <property type="match status" value="1"/>
</dbReference>
<dbReference type="RefSeq" id="WP_035181345.1">
    <property type="nucleotide sequence ID" value="NZ_AZFY01000077.1"/>
</dbReference>
<dbReference type="GO" id="GO:0009246">
    <property type="term" value="P:enterobacterial common antigen biosynthetic process"/>
    <property type="evidence" value="ECO:0007669"/>
    <property type="project" value="TreeGrafter"/>
</dbReference>
<keyword evidence="12" id="KW-1185">Reference proteome</keyword>
<sequence length="369" mass="42976">MQKTTTDIDIGDYLKLFACTAVMLQTLLGFVLTTTPSATNEIGIGILYNLIKFTAPAFIFGILYTTARKSINAAISYQRYLAQRWHGLFVPTIWWTAIYLLVTPDLQQIGHYHNLRTFLWQFINGNAAPHLWYNTMMLQFILLMPIFLSLGRWAATTPVRGLITAGWTIAIFLAWILFYDLEVFHGPQMTHWYLLDRVFPSFLIYGVFGVLAWQYHEMVNRFLRTWWPIFCLIFLASFYWINIELFRFGSPIKLMNAPYYKPSMVLYDLVVISLIASLAIFQIDNHTRVNKVVHILADFAYRAFLSNVFWLYLLWSTFGKQLVIHHLLIGTAILYAGTWMLSFGSAFIIHFIWQRIHLLLPAHQPHPAK</sequence>
<comment type="similarity">
    <text evidence="2">Belongs to the acyltransferase 3 family.</text>
</comment>
<dbReference type="PATRIC" id="fig|1423743.5.peg.102"/>
<keyword evidence="4 7" id="KW-0812">Transmembrane</keyword>
<evidence type="ECO:0000256" key="4">
    <source>
        <dbReference type="ARBA" id="ARBA00022692"/>
    </source>
</evidence>
<dbReference type="eggNOG" id="COG1835">
    <property type="taxonomic scope" value="Bacteria"/>
</dbReference>
<evidence type="ECO:0000256" key="2">
    <source>
        <dbReference type="ARBA" id="ARBA00007400"/>
    </source>
</evidence>
<evidence type="ECO:0000313" key="11">
    <source>
        <dbReference type="Proteomes" id="UP000019488"/>
    </source>
</evidence>
<feature type="transmembrane region" description="Helical" evidence="7">
    <location>
        <begin position="162"/>
        <end position="179"/>
    </location>
</feature>